<dbReference type="SUPFAM" id="SSF55729">
    <property type="entry name" value="Acyl-CoA N-acyltransferases (Nat)"/>
    <property type="match status" value="1"/>
</dbReference>
<dbReference type="KEGG" id="pzh:CX676_07320"/>
<reference evidence="5 6" key="1">
    <citation type="journal article" date="2013" name="Antonie Van Leeuwenhoek">
        <title>Paracoccus zhejiangensis sp. nov., isolated from activated sludge in wastewater-treatment system.</title>
        <authorList>
            <person name="Wu Z.G."/>
            <person name="Zhang D.F."/>
            <person name="Liu Y.L."/>
            <person name="Wang F."/>
            <person name="Jiang X."/>
            <person name="Li C."/>
            <person name="Li S.P."/>
            <person name="Hong Q."/>
            <person name="Li W.J."/>
        </authorList>
    </citation>
    <scope>NUCLEOTIDE SEQUENCE [LARGE SCALE GENOMIC DNA]</scope>
    <source>
        <strain evidence="5 6">J6</strain>
    </source>
</reference>
<evidence type="ECO:0000313" key="6">
    <source>
        <dbReference type="Proteomes" id="UP000234530"/>
    </source>
</evidence>
<dbReference type="InterPro" id="IPR050832">
    <property type="entry name" value="Bact_Acetyltransf"/>
</dbReference>
<name>A0A2H5EXJ0_9RHOB</name>
<proteinExistence type="predicted"/>
<evidence type="ECO:0000256" key="1">
    <source>
        <dbReference type="ARBA" id="ARBA00022679"/>
    </source>
</evidence>
<dbReference type="Gene3D" id="3.40.630.30">
    <property type="match status" value="1"/>
</dbReference>
<gene>
    <name evidence="5" type="ORF">CX676_07320</name>
</gene>
<dbReference type="PANTHER" id="PTHR43877">
    <property type="entry name" value="AMINOALKYLPHOSPHONATE N-ACETYLTRANSFERASE-RELATED-RELATED"/>
    <property type="match status" value="1"/>
</dbReference>
<feature type="region of interest" description="Disordered" evidence="3">
    <location>
        <begin position="189"/>
        <end position="212"/>
    </location>
</feature>
<dbReference type="PROSITE" id="PS51186">
    <property type="entry name" value="GNAT"/>
    <property type="match status" value="1"/>
</dbReference>
<dbReference type="GO" id="GO:0016747">
    <property type="term" value="F:acyltransferase activity, transferring groups other than amino-acyl groups"/>
    <property type="evidence" value="ECO:0007669"/>
    <property type="project" value="InterPro"/>
</dbReference>
<evidence type="ECO:0000313" key="5">
    <source>
        <dbReference type="EMBL" id="AUH63997.1"/>
    </source>
</evidence>
<evidence type="ECO:0000259" key="4">
    <source>
        <dbReference type="PROSITE" id="PS51186"/>
    </source>
</evidence>
<dbReference type="AlphaFoldDB" id="A0A2H5EXJ0"/>
<evidence type="ECO:0000256" key="3">
    <source>
        <dbReference type="SAM" id="MobiDB-lite"/>
    </source>
</evidence>
<keyword evidence="1" id="KW-0808">Transferase</keyword>
<dbReference type="InterPro" id="IPR016181">
    <property type="entry name" value="Acyl_CoA_acyltransferase"/>
</dbReference>
<dbReference type="Proteomes" id="UP000234530">
    <property type="component" value="Chromosome"/>
</dbReference>
<feature type="domain" description="N-acetyltransferase" evidence="4">
    <location>
        <begin position="52"/>
        <end position="212"/>
    </location>
</feature>
<organism evidence="5 6">
    <name type="scientific">Paracoccus zhejiangensis</name>
    <dbReference type="NCBI Taxonomy" id="1077935"/>
    <lineage>
        <taxon>Bacteria</taxon>
        <taxon>Pseudomonadati</taxon>
        <taxon>Pseudomonadota</taxon>
        <taxon>Alphaproteobacteria</taxon>
        <taxon>Rhodobacterales</taxon>
        <taxon>Paracoccaceae</taxon>
        <taxon>Paracoccus</taxon>
    </lineage>
</organism>
<evidence type="ECO:0000256" key="2">
    <source>
        <dbReference type="ARBA" id="ARBA00023315"/>
    </source>
</evidence>
<dbReference type="EMBL" id="CP025430">
    <property type="protein sequence ID" value="AUH63997.1"/>
    <property type="molecule type" value="Genomic_DNA"/>
</dbReference>
<dbReference type="Pfam" id="PF00583">
    <property type="entry name" value="Acetyltransf_1"/>
    <property type="match status" value="1"/>
</dbReference>
<sequence>MATGCGWHRAAAAGIRRRRHAGSGCGMHQSRPARRDPALCRALGQGTASPGMRVWRLDPERAAEWRAIRLAALIDAPEAFGSTLDDWQDRPLADFAERLANVPTFAAGRTEGEPLAVAAWQAGLDPSDDQRGWLLSVYARPEARGRGFAETAIRAAIADAAAQGMTSIGLNVRDRAAHAQALYRRLGFRPSDRHEPSNSPDNPEIEMLRSLP</sequence>
<keyword evidence="6" id="KW-1185">Reference proteome</keyword>
<dbReference type="InterPro" id="IPR000182">
    <property type="entry name" value="GNAT_dom"/>
</dbReference>
<dbReference type="PANTHER" id="PTHR43877:SF2">
    <property type="entry name" value="AMINOALKYLPHOSPHONATE N-ACETYLTRANSFERASE-RELATED"/>
    <property type="match status" value="1"/>
</dbReference>
<protein>
    <recommendedName>
        <fullName evidence="4">N-acetyltransferase domain-containing protein</fullName>
    </recommendedName>
</protein>
<keyword evidence="2" id="KW-0012">Acyltransferase</keyword>
<accession>A0A2H5EXJ0</accession>